<protein>
    <submittedName>
        <fullName evidence="1">Uncharacterized protein</fullName>
    </submittedName>
</protein>
<dbReference type="EMBL" id="BSRA01000003">
    <property type="protein sequence ID" value="GLV12889.1"/>
    <property type="molecule type" value="Genomic_DNA"/>
</dbReference>
<name>A0AA37U616_9BACL</name>
<evidence type="ECO:0000313" key="1">
    <source>
        <dbReference type="EMBL" id="GLV12889.1"/>
    </source>
</evidence>
<comment type="caution">
    <text evidence="1">The sequence shown here is derived from an EMBL/GenBank/DDBJ whole genome shotgun (WGS) entry which is preliminary data.</text>
</comment>
<dbReference type="AlphaFoldDB" id="A0AA37U616"/>
<reference evidence="1" key="1">
    <citation type="submission" date="2023-02" db="EMBL/GenBank/DDBJ databases">
        <title>Proposal of a novel subspecies: Alicyclobacillus hesperidum subspecies aegle.</title>
        <authorList>
            <person name="Goto K."/>
            <person name="Fujii T."/>
            <person name="Yasui K."/>
            <person name="Mochida K."/>
            <person name="Kato-Tanaka Y."/>
            <person name="Morohoshi S."/>
            <person name="An S.Y."/>
            <person name="Kasai H."/>
            <person name="Yokota A."/>
        </authorList>
    </citation>
    <scope>NUCLEOTIDE SEQUENCE</scope>
    <source>
        <strain evidence="1">DSM 12766</strain>
    </source>
</reference>
<dbReference type="Proteomes" id="UP001157137">
    <property type="component" value="Unassembled WGS sequence"/>
</dbReference>
<evidence type="ECO:0000313" key="2">
    <source>
        <dbReference type="Proteomes" id="UP001157137"/>
    </source>
</evidence>
<organism evidence="1 2">
    <name type="scientific">Alicyclobacillus hesperidum</name>
    <dbReference type="NCBI Taxonomy" id="89784"/>
    <lineage>
        <taxon>Bacteria</taxon>
        <taxon>Bacillati</taxon>
        <taxon>Bacillota</taxon>
        <taxon>Bacilli</taxon>
        <taxon>Bacillales</taxon>
        <taxon>Alicyclobacillaceae</taxon>
        <taxon>Alicyclobacillus</taxon>
    </lineage>
</organism>
<gene>
    <name evidence="1" type="ORF">Heshes_05730</name>
</gene>
<proteinExistence type="predicted"/>
<sequence>MPGKREQSQAKLPGSVLLYAPFPAHIPENEKLIPAECIERQREA</sequence>
<accession>A0AA37U616</accession>